<comment type="caution">
    <text evidence="1">The sequence shown here is derived from an EMBL/GenBank/DDBJ whole genome shotgun (WGS) entry which is preliminary data.</text>
</comment>
<keyword evidence="2" id="KW-1185">Reference proteome</keyword>
<dbReference type="EMBL" id="QWGB01000005">
    <property type="protein sequence ID" value="RIJ23603.1"/>
    <property type="molecule type" value="Genomic_DNA"/>
</dbReference>
<dbReference type="OrthoDB" id="9810387at2"/>
<dbReference type="Proteomes" id="UP000265431">
    <property type="component" value="Unassembled WGS sequence"/>
</dbReference>
<organism evidence="1 2">
    <name type="scientific">Henriciella barbarensis</name>
    <dbReference type="NCBI Taxonomy" id="86342"/>
    <lineage>
        <taxon>Bacteria</taxon>
        <taxon>Pseudomonadati</taxon>
        <taxon>Pseudomonadota</taxon>
        <taxon>Alphaproteobacteria</taxon>
        <taxon>Hyphomonadales</taxon>
        <taxon>Hyphomonadaceae</taxon>
        <taxon>Henriciella</taxon>
    </lineage>
</organism>
<gene>
    <name evidence="1" type="ORF">D1224_04885</name>
</gene>
<dbReference type="RefSeq" id="WP_119378792.1">
    <property type="nucleotide sequence ID" value="NZ_QWGB01000005.1"/>
</dbReference>
<proteinExistence type="predicted"/>
<dbReference type="Pfam" id="PF07345">
    <property type="entry name" value="ATPaseInh_sub_z"/>
    <property type="match status" value="1"/>
</dbReference>
<protein>
    <submittedName>
        <fullName evidence="1">DUF1476 domain-containing protein</fullName>
    </submittedName>
</protein>
<dbReference type="InterPro" id="IPR038293">
    <property type="entry name" value="ATPase_inh_sub_z_sf"/>
</dbReference>
<evidence type="ECO:0000313" key="1">
    <source>
        <dbReference type="EMBL" id="RIJ23603.1"/>
    </source>
</evidence>
<dbReference type="Gene3D" id="1.10.790.20">
    <property type="entry name" value="Domain of unknown function DUF1476"/>
    <property type="match status" value="1"/>
</dbReference>
<name>A0A399QXU5_9PROT</name>
<dbReference type="AlphaFoldDB" id="A0A399QXU5"/>
<sequence>MSTFDDRERAEEAKYAHDSALQFKIMNRRNKLLGLWAADLMNLSGNEAEAYAKSVVMSDLEEPGDEDVFRKVRGDFDAKGVDRSDARIREHMAELLAVAREQVMKEVKD</sequence>
<dbReference type="InterPro" id="IPR009945">
    <property type="entry name" value="ATPase_inh_sub_z"/>
</dbReference>
<reference evidence="1 2" key="1">
    <citation type="submission" date="2018-08" db="EMBL/GenBank/DDBJ databases">
        <title>Henriciella mobilis sp. nov., isolated from seawater.</title>
        <authorList>
            <person name="Cheng H."/>
            <person name="Wu Y.-H."/>
            <person name="Xu X.-W."/>
            <person name="Guo L.-L."/>
        </authorList>
    </citation>
    <scope>NUCLEOTIDE SEQUENCE [LARGE SCALE GENOMIC DNA]</scope>
    <source>
        <strain evidence="1 2">CCUG66934</strain>
    </source>
</reference>
<evidence type="ECO:0000313" key="2">
    <source>
        <dbReference type="Proteomes" id="UP000265431"/>
    </source>
</evidence>
<accession>A0A399QXU5</accession>
<dbReference type="PIRSF" id="PIRSF031780">
    <property type="entry name" value="UCP031780"/>
    <property type="match status" value="1"/>
</dbReference>